<dbReference type="PROSITE" id="PS51725">
    <property type="entry name" value="ABM"/>
    <property type="match status" value="1"/>
</dbReference>
<evidence type="ECO:0000313" key="2">
    <source>
        <dbReference type="EMBL" id="AJG19659.1"/>
    </source>
</evidence>
<gene>
    <name evidence="2" type="ORF">RR42_m2267</name>
</gene>
<dbReference type="Pfam" id="PF03992">
    <property type="entry name" value="ABM"/>
    <property type="match status" value="1"/>
</dbReference>
<dbReference type="KEGG" id="cbw:RR42_m2267"/>
<dbReference type="RefSeq" id="WP_253931705.1">
    <property type="nucleotide sequence ID" value="NZ_CP163419.1"/>
</dbReference>
<proteinExistence type="predicted"/>
<dbReference type="GO" id="GO:0003824">
    <property type="term" value="F:catalytic activity"/>
    <property type="evidence" value="ECO:0007669"/>
    <property type="project" value="TreeGrafter"/>
</dbReference>
<reference evidence="2 3" key="1">
    <citation type="journal article" date="2015" name="Genome Announc.">
        <title>Complete Genome Sequence of Cupriavidus basilensis 4G11, Isolated from the Oak Ridge Field Research Center Site.</title>
        <authorList>
            <person name="Ray J."/>
            <person name="Waters R.J."/>
            <person name="Skerker J.M."/>
            <person name="Kuehl J.V."/>
            <person name="Price M.N."/>
            <person name="Huang J."/>
            <person name="Chakraborty R."/>
            <person name="Arkin A.P."/>
            <person name="Deutschbauer A."/>
        </authorList>
    </citation>
    <scope>NUCLEOTIDE SEQUENCE [LARGE SCALE GENOMIC DNA]</scope>
    <source>
        <strain evidence="2">4G11</strain>
    </source>
</reference>
<evidence type="ECO:0000313" key="3">
    <source>
        <dbReference type="Proteomes" id="UP000031843"/>
    </source>
</evidence>
<protein>
    <recommendedName>
        <fullName evidence="1">ABM domain-containing protein</fullName>
    </recommendedName>
</protein>
<dbReference type="Gene3D" id="3.30.70.100">
    <property type="match status" value="1"/>
</dbReference>
<name>A0A0C4YBY3_9BURK</name>
<keyword evidence="3" id="KW-1185">Reference proteome</keyword>
<dbReference type="STRING" id="68895.RR42_m2267"/>
<evidence type="ECO:0000259" key="1">
    <source>
        <dbReference type="PROSITE" id="PS51725"/>
    </source>
</evidence>
<dbReference type="PANTHER" id="PTHR33336">
    <property type="entry name" value="QUINOL MONOOXYGENASE YGIN-RELATED"/>
    <property type="match status" value="1"/>
</dbReference>
<dbReference type="InterPro" id="IPR011008">
    <property type="entry name" value="Dimeric_a/b-barrel"/>
</dbReference>
<accession>A0A0C4YBY3</accession>
<dbReference type="AlphaFoldDB" id="A0A0C4YBY3"/>
<dbReference type="Proteomes" id="UP000031843">
    <property type="component" value="Chromosome main"/>
</dbReference>
<dbReference type="EMBL" id="CP010536">
    <property type="protein sequence ID" value="AJG19659.1"/>
    <property type="molecule type" value="Genomic_DNA"/>
</dbReference>
<organism evidence="2 3">
    <name type="scientific">Cupriavidus basilensis</name>
    <dbReference type="NCBI Taxonomy" id="68895"/>
    <lineage>
        <taxon>Bacteria</taxon>
        <taxon>Pseudomonadati</taxon>
        <taxon>Pseudomonadota</taxon>
        <taxon>Betaproteobacteria</taxon>
        <taxon>Burkholderiales</taxon>
        <taxon>Burkholderiaceae</taxon>
        <taxon>Cupriavidus</taxon>
    </lineage>
</organism>
<dbReference type="SUPFAM" id="SSF54909">
    <property type="entry name" value="Dimeric alpha+beta barrel"/>
    <property type="match status" value="1"/>
</dbReference>
<sequence length="107" mass="12311">MARHTLAVHTMSTTYTLVGIARAKAHRREVLVAKLAALRLRGAMEPGCLRYHVGEDAEDAEVFVLYMEWNSRHALESHLNSEYVRDFHATRQEFLEGDINFRWLNAA</sequence>
<dbReference type="PANTHER" id="PTHR33336:SF3">
    <property type="entry name" value="ABM DOMAIN-CONTAINING PROTEIN"/>
    <property type="match status" value="1"/>
</dbReference>
<feature type="domain" description="ABM" evidence="1">
    <location>
        <begin position="14"/>
        <end position="104"/>
    </location>
</feature>
<dbReference type="InterPro" id="IPR007138">
    <property type="entry name" value="ABM_dom"/>
</dbReference>
<dbReference type="InterPro" id="IPR050744">
    <property type="entry name" value="AI-2_Isomerase_LsrG"/>
</dbReference>